<evidence type="ECO:0000313" key="2">
    <source>
        <dbReference type="EnsemblMetazoa" id="XP_014261685.1"/>
    </source>
</evidence>
<protein>
    <submittedName>
        <fullName evidence="2">Uncharacterized protein</fullName>
    </submittedName>
</protein>
<evidence type="ECO:0000256" key="1">
    <source>
        <dbReference type="SAM" id="MobiDB-lite"/>
    </source>
</evidence>
<name>A0A8I6SPW1_CIMLE</name>
<feature type="compositionally biased region" description="Polar residues" evidence="1">
    <location>
        <begin position="129"/>
        <end position="138"/>
    </location>
</feature>
<keyword evidence="3" id="KW-1185">Reference proteome</keyword>
<dbReference type="GeneID" id="106673852"/>
<dbReference type="RefSeq" id="XP_014261685.1">
    <property type="nucleotide sequence ID" value="XM_014406199.2"/>
</dbReference>
<feature type="region of interest" description="Disordered" evidence="1">
    <location>
        <begin position="59"/>
        <end position="107"/>
    </location>
</feature>
<dbReference type="AlphaFoldDB" id="A0A8I6SPW1"/>
<dbReference type="Proteomes" id="UP000494040">
    <property type="component" value="Unassembled WGS sequence"/>
</dbReference>
<evidence type="ECO:0000313" key="3">
    <source>
        <dbReference type="Proteomes" id="UP000494040"/>
    </source>
</evidence>
<feature type="region of interest" description="Disordered" evidence="1">
    <location>
        <begin position="128"/>
        <end position="149"/>
    </location>
</feature>
<feature type="compositionally biased region" description="Polar residues" evidence="1">
    <location>
        <begin position="76"/>
        <end position="96"/>
    </location>
</feature>
<reference evidence="2" key="1">
    <citation type="submission" date="2022-01" db="UniProtKB">
        <authorList>
            <consortium name="EnsemblMetazoa"/>
        </authorList>
    </citation>
    <scope>IDENTIFICATION</scope>
</reference>
<dbReference type="EnsemblMetazoa" id="XM_014406199.2">
    <property type="protein sequence ID" value="XP_014261685.1"/>
    <property type="gene ID" value="LOC106673852"/>
</dbReference>
<accession>A0A8I6SPW1</accession>
<dbReference type="KEGG" id="clec:106673852"/>
<feature type="compositionally biased region" description="Acidic residues" evidence="1">
    <location>
        <begin position="66"/>
        <end position="75"/>
    </location>
</feature>
<organism evidence="2 3">
    <name type="scientific">Cimex lectularius</name>
    <name type="common">Bed bug</name>
    <name type="synonym">Acanthia lectularia</name>
    <dbReference type="NCBI Taxonomy" id="79782"/>
    <lineage>
        <taxon>Eukaryota</taxon>
        <taxon>Metazoa</taxon>
        <taxon>Ecdysozoa</taxon>
        <taxon>Arthropoda</taxon>
        <taxon>Hexapoda</taxon>
        <taxon>Insecta</taxon>
        <taxon>Pterygota</taxon>
        <taxon>Neoptera</taxon>
        <taxon>Paraneoptera</taxon>
        <taxon>Hemiptera</taxon>
        <taxon>Heteroptera</taxon>
        <taxon>Panheteroptera</taxon>
        <taxon>Cimicomorpha</taxon>
        <taxon>Cimicidae</taxon>
        <taxon>Cimex</taxon>
    </lineage>
</organism>
<sequence>MWRTILKAAAVTICAAGAYHVYRHFKREIIEIPEYYERQDLEKKRDIASHRKVRGKAEQYIFTTISDEESDEEESNPITTNNSQKENDAPSTSQENRGTEPATEEELLTMKIINEIIRTKPWLLEEENSFSAGDSNNENSDDPPRSSGT</sequence>
<proteinExistence type="predicted"/>